<dbReference type="SUPFAM" id="SSF53474">
    <property type="entry name" value="alpha/beta-Hydrolases"/>
    <property type="match status" value="1"/>
</dbReference>
<dbReference type="OrthoDB" id="339159at2"/>
<keyword evidence="3" id="KW-0443">Lipid metabolism</keyword>
<dbReference type="GO" id="GO:0016042">
    <property type="term" value="P:lipid catabolic process"/>
    <property type="evidence" value="ECO:0007669"/>
    <property type="project" value="UniProtKB-KW"/>
</dbReference>
<dbReference type="Proteomes" id="UP000319897">
    <property type="component" value="Unassembled WGS sequence"/>
</dbReference>
<dbReference type="InterPro" id="IPR029058">
    <property type="entry name" value="AB_hydrolase_fold"/>
</dbReference>
<evidence type="ECO:0000256" key="4">
    <source>
        <dbReference type="SAM" id="SignalP"/>
    </source>
</evidence>
<keyword evidence="4" id="KW-0732">Signal</keyword>
<comment type="caution">
    <text evidence="5">The sequence shown here is derived from an EMBL/GenBank/DDBJ whole genome shotgun (WGS) entry which is preliminary data.</text>
</comment>
<organism evidence="5 6">
    <name type="scientific">Sandaracinobacter neustonicus</name>
    <dbReference type="NCBI Taxonomy" id="1715348"/>
    <lineage>
        <taxon>Bacteria</taxon>
        <taxon>Pseudomonadati</taxon>
        <taxon>Pseudomonadota</taxon>
        <taxon>Alphaproteobacteria</taxon>
        <taxon>Sphingomonadales</taxon>
        <taxon>Sphingosinicellaceae</taxon>
        <taxon>Sandaracinobacter</taxon>
    </lineage>
</organism>
<dbReference type="GO" id="GO:0003847">
    <property type="term" value="F:1-alkyl-2-acetylglycerophosphocholine esterase activity"/>
    <property type="evidence" value="ECO:0007669"/>
    <property type="project" value="TreeGrafter"/>
</dbReference>
<dbReference type="Gene3D" id="3.40.50.1820">
    <property type="entry name" value="alpha/beta hydrolase"/>
    <property type="match status" value="1"/>
</dbReference>
<evidence type="ECO:0000313" key="6">
    <source>
        <dbReference type="Proteomes" id="UP000319897"/>
    </source>
</evidence>
<accession>A0A501XW91</accession>
<gene>
    <name evidence="5" type="ORF">FJQ54_00155</name>
</gene>
<keyword evidence="1 5" id="KW-0378">Hydrolase</keyword>
<feature type="chain" id="PRO_5021236228" evidence="4">
    <location>
        <begin position="19"/>
        <end position="314"/>
    </location>
</feature>
<dbReference type="EMBL" id="VFSU01000002">
    <property type="protein sequence ID" value="TPE65042.1"/>
    <property type="molecule type" value="Genomic_DNA"/>
</dbReference>
<proteinExistence type="predicted"/>
<dbReference type="PANTHER" id="PTHR10272:SF0">
    <property type="entry name" value="PLATELET-ACTIVATING FACTOR ACETYLHYDROLASE"/>
    <property type="match status" value="1"/>
</dbReference>
<protein>
    <submittedName>
        <fullName evidence="5">Dienelactone hydrolase</fullName>
    </submittedName>
</protein>
<evidence type="ECO:0000256" key="3">
    <source>
        <dbReference type="ARBA" id="ARBA00023098"/>
    </source>
</evidence>
<sequence>MKTALLALALLAAIPAHAAAVCDGVVADPARDRSIPVRVRMPEGGAARAPVILFSHGLGGSVDGGTALAEGWARAGFLVIHVQHPGSDSEVWKGKGNPKAALTTAANGRQLMDRAGDMKRVADAVESGLQIGACDLKRGDPARMGAAGHSFGAHTVLAIAGQSFGPLGTRAADPRFKAIAALSPMPPRNDAANAKAAFGGIRIPVLAATGSEDNTPFAKGKSLSEITAARASVFEALPPSRTGQASIGLWIDGADHAALSGGGGRAGATPNRHATAVLSAATTAFFQANLGGTGKPDLTTTRALLAPGDRLSLR</sequence>
<reference evidence="5 6" key="1">
    <citation type="submission" date="2019-06" db="EMBL/GenBank/DDBJ databases">
        <authorList>
            <person name="Lee I."/>
            <person name="Jang G.I."/>
            <person name="Hwang C.Y."/>
        </authorList>
    </citation>
    <scope>NUCLEOTIDE SEQUENCE [LARGE SCALE GENOMIC DNA]</scope>
    <source>
        <strain evidence="5 6">PAMC 28131</strain>
    </source>
</reference>
<dbReference type="PANTHER" id="PTHR10272">
    <property type="entry name" value="PLATELET-ACTIVATING FACTOR ACETYLHYDROLASE"/>
    <property type="match status" value="1"/>
</dbReference>
<dbReference type="AlphaFoldDB" id="A0A501XW91"/>
<dbReference type="RefSeq" id="WP_140926166.1">
    <property type="nucleotide sequence ID" value="NZ_VFSU01000002.1"/>
</dbReference>
<name>A0A501XW91_9SPHN</name>
<evidence type="ECO:0000256" key="1">
    <source>
        <dbReference type="ARBA" id="ARBA00022801"/>
    </source>
</evidence>
<evidence type="ECO:0000313" key="5">
    <source>
        <dbReference type="EMBL" id="TPE65042.1"/>
    </source>
</evidence>
<evidence type="ECO:0000256" key="2">
    <source>
        <dbReference type="ARBA" id="ARBA00022963"/>
    </source>
</evidence>
<keyword evidence="6" id="KW-1185">Reference proteome</keyword>
<keyword evidence="2" id="KW-0442">Lipid degradation</keyword>
<feature type="signal peptide" evidence="4">
    <location>
        <begin position="1"/>
        <end position="18"/>
    </location>
</feature>